<sequence>MRLMPAKDLFNFFGFVMYAKTIDNGFCRLFHATNLDIRPCPTEFNYHPIKRVDRRDVPEMGMGYVNHHLFEIFLNVKAADKAIGGGEDFRQKASHPQTGCQ</sequence>
<dbReference type="Proteomes" id="UP001208888">
    <property type="component" value="Unassembled WGS sequence"/>
</dbReference>
<proteinExistence type="predicted"/>
<accession>A0AAJ1D0H6</accession>
<dbReference type="EMBL" id="JANFVX010000012">
    <property type="protein sequence ID" value="MCW0345033.1"/>
    <property type="molecule type" value="Genomic_DNA"/>
</dbReference>
<protein>
    <submittedName>
        <fullName evidence="1">Uncharacterized protein</fullName>
    </submittedName>
</protein>
<organism evidence="1 2">
    <name type="scientific">Pantoea ananas</name>
    <name type="common">Erwinia uredovora</name>
    <dbReference type="NCBI Taxonomy" id="553"/>
    <lineage>
        <taxon>Bacteria</taxon>
        <taxon>Pseudomonadati</taxon>
        <taxon>Pseudomonadota</taxon>
        <taxon>Gammaproteobacteria</taxon>
        <taxon>Enterobacterales</taxon>
        <taxon>Erwiniaceae</taxon>
        <taxon>Pantoea</taxon>
    </lineage>
</organism>
<name>A0AAJ1D0H6_PANAN</name>
<evidence type="ECO:0000313" key="2">
    <source>
        <dbReference type="Proteomes" id="UP001208888"/>
    </source>
</evidence>
<gene>
    <name evidence="1" type="ORF">NB703_003126</name>
</gene>
<reference evidence="1" key="1">
    <citation type="submission" date="2022-06" db="EMBL/GenBank/DDBJ databases">
        <title>Dynamics of rice microbiomes reveals core vertical transmitted seed endophytes.</title>
        <authorList>
            <person name="Liao K."/>
            <person name="Zhang X."/>
        </authorList>
    </citation>
    <scope>NUCLEOTIDE SEQUENCE</scope>
    <source>
        <strain evidence="1">JT1-17</strain>
    </source>
</reference>
<dbReference type="AlphaFoldDB" id="A0AAJ1D0H6"/>
<comment type="caution">
    <text evidence="1">The sequence shown here is derived from an EMBL/GenBank/DDBJ whole genome shotgun (WGS) entry which is preliminary data.</text>
</comment>
<evidence type="ECO:0000313" key="1">
    <source>
        <dbReference type="EMBL" id="MCW0345033.1"/>
    </source>
</evidence>